<evidence type="ECO:0000256" key="1">
    <source>
        <dbReference type="SAM" id="MobiDB-lite"/>
    </source>
</evidence>
<proteinExistence type="predicted"/>
<feature type="compositionally biased region" description="Low complexity" evidence="1">
    <location>
        <begin position="66"/>
        <end position="79"/>
    </location>
</feature>
<dbReference type="Proteomes" id="UP000281553">
    <property type="component" value="Unassembled WGS sequence"/>
</dbReference>
<feature type="region of interest" description="Disordered" evidence="1">
    <location>
        <begin position="1"/>
        <end position="92"/>
    </location>
</feature>
<keyword evidence="3" id="KW-1185">Reference proteome</keyword>
<evidence type="ECO:0000313" key="3">
    <source>
        <dbReference type="Proteomes" id="UP000281553"/>
    </source>
</evidence>
<protein>
    <submittedName>
        <fullName evidence="2">Uncharacterized protein</fullName>
    </submittedName>
</protein>
<reference evidence="2 3" key="1">
    <citation type="submission" date="2018-11" db="EMBL/GenBank/DDBJ databases">
        <authorList>
            <consortium name="Pathogen Informatics"/>
        </authorList>
    </citation>
    <scope>NUCLEOTIDE SEQUENCE [LARGE SCALE GENOMIC DNA]</scope>
</reference>
<sequence>MHASSSASNLSSERPSFTTAGPATASPHHLYQSASSSNLIGQDGAPTATAAPRKNPFEDLDPFFEAAAASAASVHGAASTGQSPFHKSSGKC</sequence>
<feature type="compositionally biased region" description="Polar residues" evidence="1">
    <location>
        <begin position="80"/>
        <end position="92"/>
    </location>
</feature>
<gene>
    <name evidence="2" type="ORF">DILT_LOCUS14581</name>
</gene>
<organism evidence="2 3">
    <name type="scientific">Dibothriocephalus latus</name>
    <name type="common">Fish tapeworm</name>
    <name type="synonym">Diphyllobothrium latum</name>
    <dbReference type="NCBI Taxonomy" id="60516"/>
    <lineage>
        <taxon>Eukaryota</taxon>
        <taxon>Metazoa</taxon>
        <taxon>Spiralia</taxon>
        <taxon>Lophotrochozoa</taxon>
        <taxon>Platyhelminthes</taxon>
        <taxon>Cestoda</taxon>
        <taxon>Eucestoda</taxon>
        <taxon>Diphyllobothriidea</taxon>
        <taxon>Diphyllobothriidae</taxon>
        <taxon>Dibothriocephalus</taxon>
    </lineage>
</organism>
<dbReference type="EMBL" id="UYRU01074902">
    <property type="protein sequence ID" value="VDN25181.1"/>
    <property type="molecule type" value="Genomic_DNA"/>
</dbReference>
<dbReference type="AlphaFoldDB" id="A0A3P7N2J9"/>
<accession>A0A3P7N2J9</accession>
<name>A0A3P7N2J9_DIBLA</name>
<feature type="compositionally biased region" description="Low complexity" evidence="1">
    <location>
        <begin position="1"/>
        <end position="16"/>
    </location>
</feature>
<evidence type="ECO:0000313" key="2">
    <source>
        <dbReference type="EMBL" id="VDN25181.1"/>
    </source>
</evidence>